<protein>
    <submittedName>
        <fullName evidence="1">Uncharacterized protein</fullName>
    </submittedName>
</protein>
<proteinExistence type="predicted"/>
<name>A0A251TZB8_HELAN</name>
<dbReference type="Proteomes" id="UP000215914">
    <property type="component" value="Chromosome 9"/>
</dbReference>
<reference evidence="2" key="1">
    <citation type="journal article" date="2017" name="Nature">
        <title>The sunflower genome provides insights into oil metabolism, flowering and Asterid evolution.</title>
        <authorList>
            <person name="Badouin H."/>
            <person name="Gouzy J."/>
            <person name="Grassa C.J."/>
            <person name="Murat F."/>
            <person name="Staton S.E."/>
            <person name="Cottret L."/>
            <person name="Lelandais-Briere C."/>
            <person name="Owens G.L."/>
            <person name="Carrere S."/>
            <person name="Mayjonade B."/>
            <person name="Legrand L."/>
            <person name="Gill N."/>
            <person name="Kane N.C."/>
            <person name="Bowers J.E."/>
            <person name="Hubner S."/>
            <person name="Bellec A."/>
            <person name="Berard A."/>
            <person name="Berges H."/>
            <person name="Blanchet N."/>
            <person name="Boniface M.C."/>
            <person name="Brunel D."/>
            <person name="Catrice O."/>
            <person name="Chaidir N."/>
            <person name="Claudel C."/>
            <person name="Donnadieu C."/>
            <person name="Faraut T."/>
            <person name="Fievet G."/>
            <person name="Helmstetter N."/>
            <person name="King M."/>
            <person name="Knapp S.J."/>
            <person name="Lai Z."/>
            <person name="Le Paslier M.C."/>
            <person name="Lippi Y."/>
            <person name="Lorenzon L."/>
            <person name="Mandel J.R."/>
            <person name="Marage G."/>
            <person name="Marchand G."/>
            <person name="Marquand E."/>
            <person name="Bret-Mestries E."/>
            <person name="Morien E."/>
            <person name="Nambeesan S."/>
            <person name="Nguyen T."/>
            <person name="Pegot-Espagnet P."/>
            <person name="Pouilly N."/>
            <person name="Raftis F."/>
            <person name="Sallet E."/>
            <person name="Schiex T."/>
            <person name="Thomas J."/>
            <person name="Vandecasteele C."/>
            <person name="Vares D."/>
            <person name="Vear F."/>
            <person name="Vautrin S."/>
            <person name="Crespi M."/>
            <person name="Mangin B."/>
            <person name="Burke J.M."/>
            <person name="Salse J."/>
            <person name="Munos S."/>
            <person name="Vincourt P."/>
            <person name="Rieseberg L.H."/>
            <person name="Langlade N.B."/>
        </authorList>
    </citation>
    <scope>NUCLEOTIDE SEQUENCE [LARGE SCALE GENOMIC DNA]</scope>
    <source>
        <strain evidence="2">cv. SF193</strain>
    </source>
</reference>
<evidence type="ECO:0000313" key="2">
    <source>
        <dbReference type="Proteomes" id="UP000215914"/>
    </source>
</evidence>
<accession>A0A251TZB8</accession>
<dbReference type="EMBL" id="CM007898">
    <property type="protein sequence ID" value="OTG16254.1"/>
    <property type="molecule type" value="Genomic_DNA"/>
</dbReference>
<evidence type="ECO:0000313" key="1">
    <source>
        <dbReference type="EMBL" id="OTG16254.1"/>
    </source>
</evidence>
<dbReference type="InParanoid" id="A0A251TZB8"/>
<gene>
    <name evidence="1" type="ORF">HannXRQ_Chr09g0269431</name>
</gene>
<keyword evidence="2" id="KW-1185">Reference proteome</keyword>
<dbReference type="AlphaFoldDB" id="A0A251TZB8"/>
<sequence length="77" mass="9226">MIPILDGSLWMKRVKRSKYGKKSEAWMQGEYQEYPDEDQATKRTEHMKKKLPHVASLLFLNDESNYILLYHFHVVKV</sequence>
<organism evidence="1 2">
    <name type="scientific">Helianthus annuus</name>
    <name type="common">Common sunflower</name>
    <dbReference type="NCBI Taxonomy" id="4232"/>
    <lineage>
        <taxon>Eukaryota</taxon>
        <taxon>Viridiplantae</taxon>
        <taxon>Streptophyta</taxon>
        <taxon>Embryophyta</taxon>
        <taxon>Tracheophyta</taxon>
        <taxon>Spermatophyta</taxon>
        <taxon>Magnoliopsida</taxon>
        <taxon>eudicotyledons</taxon>
        <taxon>Gunneridae</taxon>
        <taxon>Pentapetalae</taxon>
        <taxon>asterids</taxon>
        <taxon>campanulids</taxon>
        <taxon>Asterales</taxon>
        <taxon>Asteraceae</taxon>
        <taxon>Asteroideae</taxon>
        <taxon>Heliantheae alliance</taxon>
        <taxon>Heliantheae</taxon>
        <taxon>Helianthus</taxon>
    </lineage>
</organism>